<dbReference type="PANTHER" id="PTHR48125:SF12">
    <property type="entry name" value="AT HOOK TRANSCRIPTION FACTOR FAMILY-RELATED"/>
    <property type="match status" value="1"/>
</dbReference>
<evidence type="ECO:0000313" key="4">
    <source>
        <dbReference type="Proteomes" id="UP000275078"/>
    </source>
</evidence>
<proteinExistence type="predicted"/>
<feature type="compositionally biased region" description="Basic and acidic residues" evidence="2">
    <location>
        <begin position="529"/>
        <end position="562"/>
    </location>
</feature>
<dbReference type="Proteomes" id="UP000275078">
    <property type="component" value="Unassembled WGS sequence"/>
</dbReference>
<sequence length="853" mass="93794">MQTRRRSSVANSSQNQQEHTSNTASPERLVTSSGRTSVPTAKAAAQSPLRGRAAIHHRKGPENQPNDDQPQQQQPSPAPIEQPRLPPTGSGKIRILGKNSAMMNSLDDESASTTNSISASSDIGREQTETPDTPHGSPLAAPLANNQVIPAKRPAESDAINESTPNNTGEPQPESATGTPAPSRASEDPSATGDMANKRPRLDAEPEAIPAGTTVRIVRRVPMLSAPNPNAPAVAYSPSPPVAPTPPPFGGFGTPQSQFAPTPTPPARPTPSPLPTSRSAASSFTDRTARFIKPTLPTSARTPLSQRNDNALPPSSFFDFDEGETPSFLKQSQMGHIAPRMKERTPPPMPVKAPIVIPPLPPIPDEPVRVPPTEEQKERRLKFLHELRAKNYPLRERRAIFLQQIKDQFGTCPAKLEEIHLIAKGYLRGAPYKLMREKIMELLVLPPPEEKPIITCLPAEWAVPKPVIPLKDFQDVFPDERQLKRVMRGLTCSKVDKDKLAVIWDGVEKKRREWERPYVYVAPKVEVPEEKTEAEKEKEGEQQEEKDKEQQKEGENPPEAEKAPSPQLEQQQFTQQDTTMTDFHHHQHSSQQDILMTDQPLMTNNTTLDNSLHFSTNPLDTEMGMSFTDLLMERTPTPPPPPPTAEELAAQAALEAAEAEQRRWIEVIEHAERTKAAALEAQERARIEAEEAAARAIKEAEEAKAQKEQAIRDFYEDTVELSYDLPSIKAYIDFLLKIPTPGVIWGTRTLLDYAIDLFSFEAAVLRVMRDVAGPKKKKTNLEFVEVDIDLGPVKYSEEREEEVPGRRGAASSLATGASGSGGRGTPRGGSARGTPEVTAHAPRRGRPPAVKAN</sequence>
<evidence type="ECO:0000256" key="2">
    <source>
        <dbReference type="SAM" id="MobiDB-lite"/>
    </source>
</evidence>
<dbReference type="AlphaFoldDB" id="A0A3N4I1X5"/>
<protein>
    <submittedName>
        <fullName evidence="3">Uncharacterized protein</fullName>
    </submittedName>
</protein>
<reference evidence="3 4" key="1">
    <citation type="journal article" date="2018" name="Nat. Ecol. Evol.">
        <title>Pezizomycetes genomes reveal the molecular basis of ectomycorrhizal truffle lifestyle.</title>
        <authorList>
            <person name="Murat C."/>
            <person name="Payen T."/>
            <person name="Noel B."/>
            <person name="Kuo A."/>
            <person name="Morin E."/>
            <person name="Chen J."/>
            <person name="Kohler A."/>
            <person name="Krizsan K."/>
            <person name="Balestrini R."/>
            <person name="Da Silva C."/>
            <person name="Montanini B."/>
            <person name="Hainaut M."/>
            <person name="Levati E."/>
            <person name="Barry K.W."/>
            <person name="Belfiori B."/>
            <person name="Cichocki N."/>
            <person name="Clum A."/>
            <person name="Dockter R.B."/>
            <person name="Fauchery L."/>
            <person name="Guy J."/>
            <person name="Iotti M."/>
            <person name="Le Tacon F."/>
            <person name="Lindquist E.A."/>
            <person name="Lipzen A."/>
            <person name="Malagnac F."/>
            <person name="Mello A."/>
            <person name="Molinier V."/>
            <person name="Miyauchi S."/>
            <person name="Poulain J."/>
            <person name="Riccioni C."/>
            <person name="Rubini A."/>
            <person name="Sitrit Y."/>
            <person name="Splivallo R."/>
            <person name="Traeger S."/>
            <person name="Wang M."/>
            <person name="Zifcakova L."/>
            <person name="Wipf D."/>
            <person name="Zambonelli A."/>
            <person name="Paolocci F."/>
            <person name="Nowrousian M."/>
            <person name="Ottonello S."/>
            <person name="Baldrian P."/>
            <person name="Spatafora J.W."/>
            <person name="Henrissat B."/>
            <person name="Nagy L.G."/>
            <person name="Aury J.M."/>
            <person name="Wincker P."/>
            <person name="Grigoriev I.V."/>
            <person name="Bonfante P."/>
            <person name="Martin F.M."/>
        </authorList>
    </citation>
    <scope>NUCLEOTIDE SEQUENCE [LARGE SCALE GENOMIC DNA]</scope>
    <source>
        <strain evidence="3 4">RN42</strain>
    </source>
</reference>
<accession>A0A3N4I1X5</accession>
<evidence type="ECO:0000256" key="1">
    <source>
        <dbReference type="SAM" id="Coils"/>
    </source>
</evidence>
<feature type="compositionally biased region" description="Low complexity" evidence="2">
    <location>
        <begin position="111"/>
        <end position="121"/>
    </location>
</feature>
<gene>
    <name evidence="3" type="ORF">BJ508DRAFT_415904</name>
</gene>
<keyword evidence="4" id="KW-1185">Reference proteome</keyword>
<feature type="region of interest" description="Disordered" evidence="2">
    <location>
        <begin position="796"/>
        <end position="853"/>
    </location>
</feature>
<feature type="compositionally biased region" description="Low complexity" evidence="2">
    <location>
        <begin position="570"/>
        <end position="581"/>
    </location>
</feature>
<feature type="compositionally biased region" description="Polar residues" evidence="2">
    <location>
        <begin position="8"/>
        <end position="39"/>
    </location>
</feature>
<name>A0A3N4I1X5_ASCIM</name>
<feature type="compositionally biased region" description="Pro residues" evidence="2">
    <location>
        <begin position="262"/>
        <end position="274"/>
    </location>
</feature>
<feature type="compositionally biased region" description="Polar residues" evidence="2">
    <location>
        <begin position="160"/>
        <end position="180"/>
    </location>
</feature>
<feature type="compositionally biased region" description="Pro residues" evidence="2">
    <location>
        <begin position="238"/>
        <end position="249"/>
    </location>
</feature>
<organism evidence="3 4">
    <name type="scientific">Ascobolus immersus RN42</name>
    <dbReference type="NCBI Taxonomy" id="1160509"/>
    <lineage>
        <taxon>Eukaryota</taxon>
        <taxon>Fungi</taxon>
        <taxon>Dikarya</taxon>
        <taxon>Ascomycota</taxon>
        <taxon>Pezizomycotina</taxon>
        <taxon>Pezizomycetes</taxon>
        <taxon>Pezizales</taxon>
        <taxon>Ascobolaceae</taxon>
        <taxon>Ascobolus</taxon>
    </lineage>
</organism>
<feature type="region of interest" description="Disordered" evidence="2">
    <location>
        <begin position="529"/>
        <end position="593"/>
    </location>
</feature>
<evidence type="ECO:0000313" key="3">
    <source>
        <dbReference type="EMBL" id="RPA79396.1"/>
    </source>
</evidence>
<feature type="compositionally biased region" description="Polar residues" evidence="2">
    <location>
        <begin position="296"/>
        <end position="309"/>
    </location>
</feature>
<feature type="compositionally biased region" description="Low complexity" evidence="2">
    <location>
        <begin position="226"/>
        <end position="237"/>
    </location>
</feature>
<feature type="region of interest" description="Disordered" evidence="2">
    <location>
        <begin position="1"/>
        <end position="312"/>
    </location>
</feature>
<keyword evidence="1" id="KW-0175">Coiled coil</keyword>
<feature type="coiled-coil region" evidence="1">
    <location>
        <begin position="654"/>
        <end position="717"/>
    </location>
</feature>
<feature type="compositionally biased region" description="Pro residues" evidence="2">
    <location>
        <begin position="76"/>
        <end position="86"/>
    </location>
</feature>
<feature type="compositionally biased region" description="Low complexity" evidence="2">
    <location>
        <begin position="806"/>
        <end position="817"/>
    </location>
</feature>
<feature type="compositionally biased region" description="Low complexity" evidence="2">
    <location>
        <begin position="62"/>
        <end position="75"/>
    </location>
</feature>
<dbReference type="PANTHER" id="PTHR48125">
    <property type="entry name" value="LP07818P1"/>
    <property type="match status" value="1"/>
</dbReference>
<dbReference type="EMBL" id="ML119699">
    <property type="protein sequence ID" value="RPA79396.1"/>
    <property type="molecule type" value="Genomic_DNA"/>
</dbReference>
<feature type="compositionally biased region" description="Gly residues" evidence="2">
    <location>
        <begin position="818"/>
        <end position="831"/>
    </location>
</feature>